<feature type="transmembrane region" description="Helical" evidence="5">
    <location>
        <begin position="188"/>
        <end position="212"/>
    </location>
</feature>
<keyword evidence="2 5" id="KW-0812">Transmembrane</keyword>
<evidence type="ECO:0000259" key="6">
    <source>
        <dbReference type="PROSITE" id="PS50850"/>
    </source>
</evidence>
<organism evidence="7 8">
    <name type="scientific">Parthenolecanium corni</name>
    <dbReference type="NCBI Taxonomy" id="536013"/>
    <lineage>
        <taxon>Eukaryota</taxon>
        <taxon>Metazoa</taxon>
        <taxon>Ecdysozoa</taxon>
        <taxon>Arthropoda</taxon>
        <taxon>Hexapoda</taxon>
        <taxon>Insecta</taxon>
        <taxon>Pterygota</taxon>
        <taxon>Neoptera</taxon>
        <taxon>Paraneoptera</taxon>
        <taxon>Hemiptera</taxon>
        <taxon>Sternorrhyncha</taxon>
        <taxon>Coccoidea</taxon>
        <taxon>Coccidae</taxon>
        <taxon>Parthenolecanium</taxon>
    </lineage>
</organism>
<proteinExistence type="predicted"/>
<dbReference type="AlphaFoldDB" id="A0AAN9TEC3"/>
<dbReference type="PANTHER" id="PTHR23507:SF1">
    <property type="entry name" value="FI18259P1-RELATED"/>
    <property type="match status" value="1"/>
</dbReference>
<dbReference type="InterPro" id="IPR036259">
    <property type="entry name" value="MFS_trans_sf"/>
</dbReference>
<feature type="transmembrane region" description="Helical" evidence="5">
    <location>
        <begin position="147"/>
        <end position="176"/>
    </location>
</feature>
<keyword evidence="4 5" id="KW-0472">Membrane</keyword>
<dbReference type="SUPFAM" id="SSF103473">
    <property type="entry name" value="MFS general substrate transporter"/>
    <property type="match status" value="1"/>
</dbReference>
<dbReference type="GO" id="GO:0022857">
    <property type="term" value="F:transmembrane transporter activity"/>
    <property type="evidence" value="ECO:0007669"/>
    <property type="project" value="InterPro"/>
</dbReference>
<evidence type="ECO:0000313" key="7">
    <source>
        <dbReference type="EMBL" id="KAK7582543.1"/>
    </source>
</evidence>
<evidence type="ECO:0000256" key="3">
    <source>
        <dbReference type="ARBA" id="ARBA00022989"/>
    </source>
</evidence>
<dbReference type="Pfam" id="PF07690">
    <property type="entry name" value="MFS_1"/>
    <property type="match status" value="1"/>
</dbReference>
<feature type="transmembrane region" description="Helical" evidence="5">
    <location>
        <begin position="89"/>
        <end position="107"/>
    </location>
</feature>
<protein>
    <recommendedName>
        <fullName evidence="6">Major facilitator superfamily (MFS) profile domain-containing protein</fullName>
    </recommendedName>
</protein>
<dbReference type="Gene3D" id="1.20.1250.20">
    <property type="entry name" value="MFS general substrate transporter like domains"/>
    <property type="match status" value="1"/>
</dbReference>
<dbReference type="PROSITE" id="PS50850">
    <property type="entry name" value="MFS"/>
    <property type="match status" value="1"/>
</dbReference>
<evidence type="ECO:0000256" key="5">
    <source>
        <dbReference type="SAM" id="Phobius"/>
    </source>
</evidence>
<keyword evidence="3 5" id="KW-1133">Transmembrane helix</keyword>
<feature type="transmembrane region" description="Helical" evidence="5">
    <location>
        <begin position="119"/>
        <end position="141"/>
    </location>
</feature>
<dbReference type="Proteomes" id="UP001367676">
    <property type="component" value="Unassembled WGS sequence"/>
</dbReference>
<reference evidence="7 8" key="1">
    <citation type="submission" date="2024-03" db="EMBL/GenBank/DDBJ databases">
        <title>Adaptation during the transition from Ophiocordyceps entomopathogen to insect associate is accompanied by gene loss and intensified selection.</title>
        <authorList>
            <person name="Ward C.M."/>
            <person name="Onetto C.A."/>
            <person name="Borneman A.R."/>
        </authorList>
    </citation>
    <scope>NUCLEOTIDE SEQUENCE [LARGE SCALE GENOMIC DNA]</scope>
    <source>
        <strain evidence="7">AWRI1</strain>
        <tissue evidence="7">Single Adult Female</tissue>
    </source>
</reference>
<dbReference type="GO" id="GO:0016020">
    <property type="term" value="C:membrane"/>
    <property type="evidence" value="ECO:0007669"/>
    <property type="project" value="UniProtKB-SubCell"/>
</dbReference>
<evidence type="ECO:0000256" key="1">
    <source>
        <dbReference type="ARBA" id="ARBA00004141"/>
    </source>
</evidence>
<accession>A0AAN9TEC3</accession>
<keyword evidence="8" id="KW-1185">Reference proteome</keyword>
<evidence type="ECO:0000256" key="4">
    <source>
        <dbReference type="ARBA" id="ARBA00023136"/>
    </source>
</evidence>
<dbReference type="PANTHER" id="PTHR23507">
    <property type="entry name" value="ZGC:174356"/>
    <property type="match status" value="1"/>
</dbReference>
<dbReference type="EMBL" id="JBBCAQ010000033">
    <property type="protein sequence ID" value="KAK7582543.1"/>
    <property type="molecule type" value="Genomic_DNA"/>
</dbReference>
<gene>
    <name evidence="7" type="ORF">V9T40_013988</name>
</gene>
<sequence>MLYVLTEISIIFKMVSPVAEFSPLRWLRFMSVEPAMFLSMVACTMLDFGNVNIYLQKACRTNTTTKPDFSISYDDNKEKGIIFVANVNTYIRSATMFLVLLSVALYASWSDKAGGKHKFFLMITLVGQVLESILLFLHSYYWSLPPMFAAITAAVVHVLFGHPHSSMSAFGFMYLCEVVDLQSRTMRLGIFTSVKVLGMLVGKGTSGFLLHYIGFCRYYAVCLGISLAAVIYGYFFINDISIPQENKVSLRSVFNVRHLIESFEIIFGKRMQHGIYTIILILTFTLLLFIHEGNEILYFKI</sequence>
<feature type="transmembrane region" description="Helical" evidence="5">
    <location>
        <begin position="35"/>
        <end position="55"/>
    </location>
</feature>
<evidence type="ECO:0000256" key="2">
    <source>
        <dbReference type="ARBA" id="ARBA00022692"/>
    </source>
</evidence>
<feature type="domain" description="Major facilitator superfamily (MFS) profile" evidence="6">
    <location>
        <begin position="36"/>
        <end position="301"/>
    </location>
</feature>
<feature type="transmembrane region" description="Helical" evidence="5">
    <location>
        <begin position="218"/>
        <end position="237"/>
    </location>
</feature>
<dbReference type="InterPro" id="IPR020846">
    <property type="entry name" value="MFS_dom"/>
</dbReference>
<name>A0AAN9TEC3_9HEMI</name>
<comment type="caution">
    <text evidence="7">The sequence shown here is derived from an EMBL/GenBank/DDBJ whole genome shotgun (WGS) entry which is preliminary data.</text>
</comment>
<evidence type="ECO:0000313" key="8">
    <source>
        <dbReference type="Proteomes" id="UP001367676"/>
    </source>
</evidence>
<comment type="subcellular location">
    <subcellularLocation>
        <location evidence="1">Membrane</location>
        <topology evidence="1">Multi-pass membrane protein</topology>
    </subcellularLocation>
</comment>
<dbReference type="InterPro" id="IPR011701">
    <property type="entry name" value="MFS"/>
</dbReference>
<feature type="transmembrane region" description="Helical" evidence="5">
    <location>
        <begin position="274"/>
        <end position="291"/>
    </location>
</feature>